<comment type="caution">
    <text evidence="3">The sequence shown here is derived from an EMBL/GenBank/DDBJ whole genome shotgun (WGS) entry which is preliminary data.</text>
</comment>
<dbReference type="Gene3D" id="3.40.50.2000">
    <property type="entry name" value="Glycogen Phosphorylase B"/>
    <property type="match status" value="2"/>
</dbReference>
<dbReference type="InterPro" id="IPR028098">
    <property type="entry name" value="Glyco_trans_4-like_N"/>
</dbReference>
<reference evidence="3" key="1">
    <citation type="submission" date="2021-12" db="EMBL/GenBank/DDBJ databases">
        <title>Description of Gramella crocea sp. nov., a new bacterium isolated from activated sludge.</title>
        <authorList>
            <person name="Zhang X."/>
        </authorList>
    </citation>
    <scope>NUCLEOTIDE SEQUENCE</scope>
    <source>
        <strain evidence="3">YB25</strain>
    </source>
</reference>
<feature type="domain" description="Glycosyl transferase family 1" evidence="1">
    <location>
        <begin position="167"/>
        <end position="308"/>
    </location>
</feature>
<name>A0A9X1UWN8_9FLAO</name>
<evidence type="ECO:0000259" key="1">
    <source>
        <dbReference type="Pfam" id="PF00534"/>
    </source>
</evidence>
<evidence type="ECO:0000313" key="4">
    <source>
        <dbReference type="Proteomes" id="UP001139344"/>
    </source>
</evidence>
<dbReference type="Pfam" id="PF00534">
    <property type="entry name" value="Glycos_transf_1"/>
    <property type="match status" value="1"/>
</dbReference>
<dbReference type="Proteomes" id="UP001139344">
    <property type="component" value="Unassembled WGS sequence"/>
</dbReference>
<dbReference type="SUPFAM" id="SSF53756">
    <property type="entry name" value="UDP-Glycosyltransferase/glycogen phosphorylase"/>
    <property type="match status" value="1"/>
</dbReference>
<dbReference type="RefSeq" id="WP_240098131.1">
    <property type="nucleotide sequence ID" value="NZ_JAJSON010000019.1"/>
</dbReference>
<gene>
    <name evidence="3" type="ORF">LU635_08455</name>
</gene>
<sequence>MRIAQVAPLYESIPPIMYGGTERVVHYITEELVKQGHEVSLFASGDSKTSARLIPVCQKSLRLDPECIDSFVHHTIQLQMVQKRISDFDIIHYHTDYFHFPLSQINNSVHLTTLHGRLDLPDLQGLYKVFSDIPLISISNNQRTPLPWANWIDTIYHGLPIDLLQPTDERDEYLAFLGRISPEKGIERAIDIAKRIGIKLKVAAKVDKADLHYFKTKIASLLDHELIEFIGEIGEHEKSDFLGKATALLFPITWCEPFGLVMIEAMACGTPVIAWNKGSVPEVIDKGQTGFIVNSVKEAIQAIKDIDKIDRKGCRRIFEEKFTAERMTRDYLRIYDYLIKKVKPVNLKLEL</sequence>
<dbReference type="CDD" id="cd03802">
    <property type="entry name" value="GT4_AviGT4-like"/>
    <property type="match status" value="1"/>
</dbReference>
<evidence type="ECO:0000259" key="2">
    <source>
        <dbReference type="Pfam" id="PF13439"/>
    </source>
</evidence>
<dbReference type="PANTHER" id="PTHR12526:SF595">
    <property type="entry name" value="BLL5217 PROTEIN"/>
    <property type="match status" value="1"/>
</dbReference>
<dbReference type="GO" id="GO:0016757">
    <property type="term" value="F:glycosyltransferase activity"/>
    <property type="evidence" value="ECO:0007669"/>
    <property type="project" value="InterPro"/>
</dbReference>
<proteinExistence type="predicted"/>
<protein>
    <submittedName>
        <fullName evidence="3">Glycosyltransferase family 4 protein</fullName>
    </submittedName>
</protein>
<dbReference type="PANTHER" id="PTHR12526">
    <property type="entry name" value="GLYCOSYLTRANSFERASE"/>
    <property type="match status" value="1"/>
</dbReference>
<evidence type="ECO:0000313" key="3">
    <source>
        <dbReference type="EMBL" id="MCG9971664.1"/>
    </source>
</evidence>
<dbReference type="AlphaFoldDB" id="A0A9X1UWN8"/>
<dbReference type="EMBL" id="JAJSON010000019">
    <property type="protein sequence ID" value="MCG9971664.1"/>
    <property type="molecule type" value="Genomic_DNA"/>
</dbReference>
<accession>A0A9X1UWN8</accession>
<keyword evidence="4" id="KW-1185">Reference proteome</keyword>
<organism evidence="3 4">
    <name type="scientific">Christiangramia crocea</name>
    <dbReference type="NCBI Taxonomy" id="2904124"/>
    <lineage>
        <taxon>Bacteria</taxon>
        <taxon>Pseudomonadati</taxon>
        <taxon>Bacteroidota</taxon>
        <taxon>Flavobacteriia</taxon>
        <taxon>Flavobacteriales</taxon>
        <taxon>Flavobacteriaceae</taxon>
        <taxon>Christiangramia</taxon>
    </lineage>
</organism>
<dbReference type="Pfam" id="PF13439">
    <property type="entry name" value="Glyco_transf_4"/>
    <property type="match status" value="1"/>
</dbReference>
<feature type="domain" description="Glycosyltransferase subfamily 4-like N-terminal" evidence="2">
    <location>
        <begin position="18"/>
        <end position="121"/>
    </location>
</feature>
<dbReference type="InterPro" id="IPR001296">
    <property type="entry name" value="Glyco_trans_1"/>
</dbReference>